<name>A0ABT8BYA2_9VIBR</name>
<dbReference type="Pfam" id="PF05954">
    <property type="entry name" value="Phage_GPD"/>
    <property type="match status" value="1"/>
</dbReference>
<protein>
    <submittedName>
        <fullName evidence="1">Contractile injection system protein, VgrG/Pvc8 family</fullName>
    </submittedName>
</protein>
<sequence>MGLDYQPGFSLSIEGEDITPMIQQYLTSLTLTDNAGSESDRLNLTLTLPATIATPKRGTILHLGLGFNGELYNKGAYVVDEVSSSGPPKQVQIVANAAPMDNRKQPGSLQTQKTRSFNTLTLGDLVKTVASKHGLVPRISASLEATRLAHVDQVNESDMSLLTRLATRFSAVSKPANGYWLFLKQGEGKSVTGKTLANITLTPEQVTSWQCRFSSRNAVRRVVATYHDVQSGMTKTVSSGSGEPELRIVFKHPNQEEARQAVASKAKSVNMASATLDLTLPARAALMTLVAEGHVTLAGFGTTEDGEWRVKSVEWSLSQTGLSLRISGDRGGDPLSDEGD</sequence>
<comment type="caution">
    <text evidence="1">The sequence shown here is derived from an EMBL/GenBank/DDBJ whole genome shotgun (WGS) entry which is preliminary data.</text>
</comment>
<evidence type="ECO:0000313" key="2">
    <source>
        <dbReference type="Proteomes" id="UP001238540"/>
    </source>
</evidence>
<proteinExistence type="predicted"/>
<reference evidence="2" key="1">
    <citation type="journal article" date="2019" name="Int. J. Syst. Evol. Microbiol.">
        <title>The Global Catalogue of Microorganisms (GCM) 10K type strain sequencing project: providing services to taxonomists for standard genome sequencing and annotation.</title>
        <authorList>
            <consortium name="The Broad Institute Genomics Platform"/>
            <consortium name="The Broad Institute Genome Sequencing Center for Infectious Disease"/>
            <person name="Wu L."/>
            <person name="Ma J."/>
        </authorList>
    </citation>
    <scope>NUCLEOTIDE SEQUENCE [LARGE SCALE GENOMIC DNA]</scope>
    <source>
        <strain evidence="2">CECT 7398</strain>
    </source>
</reference>
<accession>A0ABT8BYA2</accession>
<keyword evidence="2" id="KW-1185">Reference proteome</keyword>
<dbReference type="RefSeq" id="WP_076590399.1">
    <property type="nucleotide sequence ID" value="NZ_JABEYA020000006.1"/>
</dbReference>
<evidence type="ECO:0000313" key="1">
    <source>
        <dbReference type="EMBL" id="MDN3611359.1"/>
    </source>
</evidence>
<dbReference type="SUPFAM" id="SSF69279">
    <property type="entry name" value="Phage tail proteins"/>
    <property type="match status" value="1"/>
</dbReference>
<organism evidence="1 2">
    <name type="scientific">Vibrio ostreicida</name>
    <dbReference type="NCBI Taxonomy" id="526588"/>
    <lineage>
        <taxon>Bacteria</taxon>
        <taxon>Pseudomonadati</taxon>
        <taxon>Pseudomonadota</taxon>
        <taxon>Gammaproteobacteria</taxon>
        <taxon>Vibrionales</taxon>
        <taxon>Vibrionaceae</taxon>
        <taxon>Vibrio</taxon>
    </lineage>
</organism>
<dbReference type="EMBL" id="JAUFQC010000027">
    <property type="protein sequence ID" value="MDN3611359.1"/>
    <property type="molecule type" value="Genomic_DNA"/>
</dbReference>
<dbReference type="Proteomes" id="UP001238540">
    <property type="component" value="Unassembled WGS sequence"/>
</dbReference>
<gene>
    <name evidence="1" type="ORF">QWZ16_17295</name>
</gene>